<sequence>MRVIDHIPPTLADAVDLDATLAPVGDDCPVGSRPWDACACAGDRWQQVGVHWHLRTADVYGSEQPVYRHVGIAHTPDEVWSWYVGRAAELYPAASGDWQRQILYATDDDARMVARHMLGVGSGLWRPLRLSDARVVVLHAQPVIYAGHAGERHHDPHVQMCDRGCRP</sequence>
<evidence type="ECO:0000313" key="3">
    <source>
        <dbReference type="EMBL" id="KWX10718.1"/>
    </source>
</evidence>
<name>A0A132NKX2_9ACTN</name>
<dbReference type="AlphaFoldDB" id="A0A132NKX2"/>
<protein>
    <submittedName>
        <fullName evidence="3">Uncharacterized protein</fullName>
    </submittedName>
</protein>
<proteinExistence type="predicted"/>
<evidence type="ECO:0000313" key="6">
    <source>
        <dbReference type="Proteomes" id="UP000070659"/>
    </source>
</evidence>
<dbReference type="PATRIC" id="fig|1469144.10.peg.1343"/>
<dbReference type="EMBL" id="JYIK01000320">
    <property type="protein sequence ID" value="KWX10718.1"/>
    <property type="molecule type" value="Genomic_DNA"/>
</dbReference>
<organism evidence="3 5">
    <name type="scientific">Carbonactinospora thermoautotrophica</name>
    <dbReference type="NCBI Taxonomy" id="1469144"/>
    <lineage>
        <taxon>Bacteria</taxon>
        <taxon>Bacillati</taxon>
        <taxon>Actinomycetota</taxon>
        <taxon>Actinomycetes</taxon>
        <taxon>Kitasatosporales</taxon>
        <taxon>Carbonactinosporaceae</taxon>
        <taxon>Carbonactinospora</taxon>
    </lineage>
</organism>
<keyword evidence="4" id="KW-1185">Reference proteome</keyword>
<dbReference type="Proteomes" id="UP000070188">
    <property type="component" value="Unassembled WGS sequence"/>
</dbReference>
<dbReference type="Proteomes" id="UP000070659">
    <property type="component" value="Unassembled WGS sequence"/>
</dbReference>
<dbReference type="Proteomes" id="UP000070598">
    <property type="component" value="Unassembled WGS sequence"/>
</dbReference>
<dbReference type="STRING" id="1469144.LI90_1212"/>
<evidence type="ECO:0000313" key="1">
    <source>
        <dbReference type="EMBL" id="KWW99576.1"/>
    </source>
</evidence>
<dbReference type="EMBL" id="LAXD01000001">
    <property type="protein sequence ID" value="KWW99576.1"/>
    <property type="molecule type" value="Genomic_DNA"/>
</dbReference>
<accession>A0A132NKX2</accession>
<evidence type="ECO:0000313" key="2">
    <source>
        <dbReference type="EMBL" id="KWX04037.1"/>
    </source>
</evidence>
<reference evidence="1" key="3">
    <citation type="submission" date="2015-04" db="EMBL/GenBank/DDBJ databases">
        <title>Physiological reanalysis, assessment of diazotrophy, and genome sequences of multiple isolates of Streptomyces thermoautotrophicus.</title>
        <authorList>
            <person name="MacKellar D.C."/>
            <person name="Lieber L."/>
            <person name="Norman J."/>
            <person name="Bolger A."/>
            <person name="Tobin C."/>
            <person name="Murray J.W."/>
            <person name="Woodward J."/>
            <person name="Friesen M."/>
            <person name="Prell J."/>
        </authorList>
    </citation>
    <scope>NUCLEOTIDE SEQUENCE [LARGE SCALE GENOMIC DNA]</scope>
    <source>
        <strain evidence="1">H1</strain>
    </source>
</reference>
<dbReference type="RefSeq" id="WP_066885198.1">
    <property type="nucleotide sequence ID" value="NZ_JYIJ01000016.1"/>
</dbReference>
<evidence type="ECO:0000313" key="5">
    <source>
        <dbReference type="Proteomes" id="UP000070598"/>
    </source>
</evidence>
<reference evidence="4" key="4">
    <citation type="submission" date="2015-04" db="EMBL/GenBank/DDBJ databases">
        <title>Physiological reanalysis, assessment of diazotrophy, and genome sequences of multiple isolates of Streptomyces thermoautotrophicus.</title>
        <authorList>
            <person name="MacKellar D.C."/>
            <person name="Lieber L."/>
            <person name="Norman J."/>
            <person name="Bolger A."/>
            <person name="Tobin C."/>
            <person name="Murray J.W."/>
            <person name="Chang R."/>
            <person name="Ford T."/>
            <person name="Nguyen P.Q."/>
            <person name="Woodward J."/>
            <person name="Permingeat H."/>
            <person name="Joshi N.S."/>
            <person name="Silver P.A."/>
            <person name="Usadel B."/>
            <person name="Rutherford A.W."/>
            <person name="Friesen M."/>
            <person name="Prell J."/>
        </authorList>
    </citation>
    <scope>NUCLEOTIDE SEQUENCE [LARGE SCALE GENOMIC DNA]</scope>
    <source>
        <strain evidence="4">H1</strain>
    </source>
</reference>
<gene>
    <name evidence="1" type="ORF">LI90_1212</name>
    <name evidence="2" type="ORF">TH66_08795</name>
    <name evidence="3" type="ORF">TR74_01940</name>
</gene>
<comment type="caution">
    <text evidence="3">The sequence shown here is derived from an EMBL/GenBank/DDBJ whole genome shotgun (WGS) entry which is preliminary data.</text>
</comment>
<dbReference type="EMBL" id="JYIJ01000016">
    <property type="protein sequence ID" value="KWX04037.1"/>
    <property type="molecule type" value="Genomic_DNA"/>
</dbReference>
<evidence type="ECO:0000313" key="4">
    <source>
        <dbReference type="Proteomes" id="UP000070188"/>
    </source>
</evidence>
<reference evidence="5" key="1">
    <citation type="submission" date="2015-02" db="EMBL/GenBank/DDBJ databases">
        <title>Physiological reanalysis, assessment of diazotrophy, and genome sequences of multiple isolates of Streptomyces thermoautotrophicus.</title>
        <authorList>
            <person name="MacKellar D.C."/>
            <person name="Lieber L."/>
            <person name="Norman J."/>
            <person name="Bolger A."/>
            <person name="Tobin C."/>
            <person name="Murray J.W."/>
            <person name="Friesen M."/>
            <person name="Prell J."/>
        </authorList>
    </citation>
    <scope>NUCLEOTIDE SEQUENCE [LARGE SCALE GENOMIC DNA]</scope>
    <source>
        <strain evidence="5">UBT1</strain>
    </source>
</reference>
<reference evidence="3 6" key="2">
    <citation type="submission" date="2015-02" db="EMBL/GenBank/DDBJ databases">
        <title>Physiological reanalysis, assessment of diazotrophy, and genome sequences of multiple isolates of Streptomyces thermoautotrophicus.</title>
        <authorList>
            <person name="MacKellar D.C."/>
            <person name="Lieber L."/>
            <person name="Norman J."/>
            <person name="Bolger A."/>
            <person name="Tobin C."/>
            <person name="Murray J.W."/>
            <person name="Prell J."/>
        </authorList>
    </citation>
    <scope>NUCLEOTIDE SEQUENCE [LARGE SCALE GENOMIC DNA]</scope>
    <source>
        <strain evidence="3 6">UBT1</strain>
    </source>
</reference>